<dbReference type="GO" id="GO:0031122">
    <property type="term" value="P:cytoplasmic microtubule organization"/>
    <property type="evidence" value="ECO:0007669"/>
    <property type="project" value="TreeGrafter"/>
</dbReference>
<dbReference type="EMBL" id="KN831953">
    <property type="protein sequence ID" value="KIO10069.1"/>
    <property type="molecule type" value="Genomic_DNA"/>
</dbReference>
<dbReference type="Proteomes" id="UP000054217">
    <property type="component" value="Unassembled WGS sequence"/>
</dbReference>
<dbReference type="InterPro" id="IPR040457">
    <property type="entry name" value="GCP_C"/>
</dbReference>
<name>A0A0C3PNS6_PISTI</name>
<dbReference type="GO" id="GO:0000930">
    <property type="term" value="C:gamma-tubulin complex"/>
    <property type="evidence" value="ECO:0007669"/>
    <property type="project" value="TreeGrafter"/>
</dbReference>
<dbReference type="GO" id="GO:0043015">
    <property type="term" value="F:gamma-tubulin binding"/>
    <property type="evidence" value="ECO:0007669"/>
    <property type="project" value="InterPro"/>
</dbReference>
<feature type="domain" description="Gamma tubulin complex component C-terminal" evidence="6">
    <location>
        <begin position="562"/>
        <end position="956"/>
    </location>
</feature>
<dbReference type="GO" id="GO:0005816">
    <property type="term" value="C:spindle pole body"/>
    <property type="evidence" value="ECO:0007669"/>
    <property type="project" value="UniProtKB-ARBA"/>
</dbReference>
<dbReference type="InterPro" id="IPR007259">
    <property type="entry name" value="GCP"/>
</dbReference>
<organism evidence="7 8">
    <name type="scientific">Pisolithus tinctorius Marx 270</name>
    <dbReference type="NCBI Taxonomy" id="870435"/>
    <lineage>
        <taxon>Eukaryota</taxon>
        <taxon>Fungi</taxon>
        <taxon>Dikarya</taxon>
        <taxon>Basidiomycota</taxon>
        <taxon>Agaricomycotina</taxon>
        <taxon>Agaricomycetes</taxon>
        <taxon>Agaricomycetidae</taxon>
        <taxon>Boletales</taxon>
        <taxon>Sclerodermatineae</taxon>
        <taxon>Pisolithaceae</taxon>
        <taxon>Pisolithus</taxon>
    </lineage>
</organism>
<dbReference type="GO" id="GO:0005874">
    <property type="term" value="C:microtubule"/>
    <property type="evidence" value="ECO:0007669"/>
    <property type="project" value="UniProtKB-KW"/>
</dbReference>
<dbReference type="InterPro" id="IPR042241">
    <property type="entry name" value="GCP_C_sf"/>
</dbReference>
<proteinExistence type="inferred from homology"/>
<reference evidence="7 8" key="1">
    <citation type="submission" date="2014-04" db="EMBL/GenBank/DDBJ databases">
        <authorList>
            <consortium name="DOE Joint Genome Institute"/>
            <person name="Kuo A."/>
            <person name="Kohler A."/>
            <person name="Costa M.D."/>
            <person name="Nagy L.G."/>
            <person name="Floudas D."/>
            <person name="Copeland A."/>
            <person name="Barry K.W."/>
            <person name="Cichocki N."/>
            <person name="Veneault-Fourrey C."/>
            <person name="LaButti K."/>
            <person name="Lindquist E.A."/>
            <person name="Lipzen A."/>
            <person name="Lundell T."/>
            <person name="Morin E."/>
            <person name="Murat C."/>
            <person name="Sun H."/>
            <person name="Tunlid A."/>
            <person name="Henrissat B."/>
            <person name="Grigoriev I.V."/>
            <person name="Hibbett D.S."/>
            <person name="Martin F."/>
            <person name="Nordberg H.P."/>
            <person name="Cantor M.N."/>
            <person name="Hua S.X."/>
        </authorList>
    </citation>
    <scope>NUCLEOTIDE SEQUENCE [LARGE SCALE GENOMIC DNA]</scope>
    <source>
        <strain evidence="7 8">Marx 270</strain>
    </source>
</reference>
<dbReference type="PANTHER" id="PTHR19302:SF70">
    <property type="entry name" value="GAMMA-TUBULIN COMPLEX COMPONENT 6"/>
    <property type="match status" value="1"/>
</dbReference>
<evidence type="ECO:0000313" key="8">
    <source>
        <dbReference type="Proteomes" id="UP000054217"/>
    </source>
</evidence>
<dbReference type="InParanoid" id="A0A0C3PNS6"/>
<dbReference type="GO" id="GO:0051225">
    <property type="term" value="P:spindle assembly"/>
    <property type="evidence" value="ECO:0007669"/>
    <property type="project" value="TreeGrafter"/>
</dbReference>
<dbReference type="GO" id="GO:0000922">
    <property type="term" value="C:spindle pole"/>
    <property type="evidence" value="ECO:0007669"/>
    <property type="project" value="InterPro"/>
</dbReference>
<keyword evidence="2 5" id="KW-0963">Cytoplasm</keyword>
<dbReference type="AlphaFoldDB" id="A0A0C3PNS6"/>
<dbReference type="HOGENOM" id="CLU_011863_1_0_1"/>
<dbReference type="GO" id="GO:0007020">
    <property type="term" value="P:microtubule nucleation"/>
    <property type="evidence" value="ECO:0007669"/>
    <property type="project" value="InterPro"/>
</dbReference>
<dbReference type="GO" id="GO:0051321">
    <property type="term" value="P:meiotic cell cycle"/>
    <property type="evidence" value="ECO:0007669"/>
    <property type="project" value="TreeGrafter"/>
</dbReference>
<evidence type="ECO:0000256" key="2">
    <source>
        <dbReference type="ARBA" id="ARBA00022490"/>
    </source>
</evidence>
<dbReference type="STRING" id="870435.A0A0C3PNS6"/>
<accession>A0A0C3PNS6</accession>
<reference evidence="8" key="2">
    <citation type="submission" date="2015-01" db="EMBL/GenBank/DDBJ databases">
        <title>Evolutionary Origins and Diversification of the Mycorrhizal Mutualists.</title>
        <authorList>
            <consortium name="DOE Joint Genome Institute"/>
            <consortium name="Mycorrhizal Genomics Consortium"/>
            <person name="Kohler A."/>
            <person name="Kuo A."/>
            <person name="Nagy L.G."/>
            <person name="Floudas D."/>
            <person name="Copeland A."/>
            <person name="Barry K.W."/>
            <person name="Cichocki N."/>
            <person name="Veneault-Fourrey C."/>
            <person name="LaButti K."/>
            <person name="Lindquist E.A."/>
            <person name="Lipzen A."/>
            <person name="Lundell T."/>
            <person name="Morin E."/>
            <person name="Murat C."/>
            <person name="Riley R."/>
            <person name="Ohm R."/>
            <person name="Sun H."/>
            <person name="Tunlid A."/>
            <person name="Henrissat B."/>
            <person name="Grigoriev I.V."/>
            <person name="Hibbett D.S."/>
            <person name="Martin F."/>
        </authorList>
    </citation>
    <scope>NUCLEOTIDE SEQUENCE [LARGE SCALE GENOMIC DNA]</scope>
    <source>
        <strain evidence="8">Marx 270</strain>
    </source>
</reference>
<dbReference type="PANTHER" id="PTHR19302">
    <property type="entry name" value="GAMMA TUBULIN COMPLEX PROTEIN"/>
    <property type="match status" value="1"/>
</dbReference>
<dbReference type="GO" id="GO:0000278">
    <property type="term" value="P:mitotic cell cycle"/>
    <property type="evidence" value="ECO:0007669"/>
    <property type="project" value="TreeGrafter"/>
</dbReference>
<sequence>MTLCSIDRESKRRKVVFPLSALPPILPQFSIPLLDDRPQDPIAQASSFQWTTGNGATDRDHYDEACYLSRDEFLSHAIQDDGQIRLWNRALVHPRSAYQIMSWDGILPPQIAGILKTPFLTEQPLPQFGLVQQHVLSDTTVCQPPDDLVMSLRLLVLGSSSRLYVWNSSLELFVHRSPSKVGSKAILVGRGNRFITKDYLQRFLNLGSLIRRMELLVYDLRDRGSHTDPSIHAFAHGLSTLLSFWRDQLSRGPLFRSDDVLYPADFAAIWLHYAEEEQSISSIAAMCHRSLEISPENYFDLSTNPVDLLSRIYQALEQNVEVVSPRQVIAAIAYMLTVSSTPYITSLCKSVAYREGGPRYSWISEELSRPDPFGPYDGGDLAGTWQRNFLDVEHVFPKFVPASLADVLPIARKSLILLGAAQPDHRILSQGGALQNISWLWSEVKIHQAWGDSHYLISSPALPVKGCPTASVTDNHNSVLDEFKVFDMEPRALSAEKLGHCDSHPAIADFMATFPESLPLIIPNLSLLCDLVFSPLESHASLLSRAFLSVFLNESSFLCVDAHLTLLRSHLLLTSHTFKSRLAEALFSDTYGREDLCGAVKTFDSLRRQPQTVHTSALPPTNKLAIGLAPALTARDSWPPGGSDLSFLLRTVIVDVQEYGRRHNRRPKSSPAGILHVLDEAEFRLGFAVRDLPVGTGRERWLNPLSIEALDFLYLDYKVPHPMEVLIPQTVLSKYQRIFSFLLRLMRVEAAIRSVYRLTCLLPRRSLSKLPLCSKLVWQFRFAADSFVSALLTYVYDVAIGSNFDAFLSQIATCREHMASNKPHEFPDVFTLSEFHSSVLNDILSACLLRSSQRTAGDILRGAMELVLEFCVLVTDLDTAESEVHEIDSVLRTLYAAFREKVVTLLAELDVLLEKDAKFPQETTPLPLGMEAERRVPPGGMESLRYLLARLDLSNWRRNLD</sequence>
<evidence type="ECO:0000256" key="5">
    <source>
        <dbReference type="RuleBase" id="RU363050"/>
    </source>
</evidence>
<evidence type="ECO:0000259" key="6">
    <source>
        <dbReference type="Pfam" id="PF04130"/>
    </source>
</evidence>
<dbReference type="Gene3D" id="1.20.120.1900">
    <property type="entry name" value="Gamma-tubulin complex, C-terminal domain"/>
    <property type="match status" value="1"/>
</dbReference>
<gene>
    <name evidence="7" type="ORF">M404DRAFT_996057</name>
</gene>
<comment type="subcellular location">
    <subcellularLocation>
        <location evidence="5">Cytoplasm</location>
        <location evidence="5">Cytoskeleton</location>
        <location evidence="5">Microtubule organizing center</location>
    </subcellularLocation>
</comment>
<evidence type="ECO:0000313" key="7">
    <source>
        <dbReference type="EMBL" id="KIO10069.1"/>
    </source>
</evidence>
<keyword evidence="3 5" id="KW-0493">Microtubule</keyword>
<dbReference type="GO" id="GO:0051011">
    <property type="term" value="F:microtubule minus-end binding"/>
    <property type="evidence" value="ECO:0007669"/>
    <property type="project" value="TreeGrafter"/>
</dbReference>
<evidence type="ECO:0000256" key="3">
    <source>
        <dbReference type="ARBA" id="ARBA00022701"/>
    </source>
</evidence>
<comment type="similarity">
    <text evidence="1 5">Belongs to the TUBGCP family.</text>
</comment>
<keyword evidence="4 5" id="KW-0206">Cytoskeleton</keyword>
<dbReference type="OrthoDB" id="775571at2759"/>
<keyword evidence="8" id="KW-1185">Reference proteome</keyword>
<dbReference type="Pfam" id="PF04130">
    <property type="entry name" value="GCP_C_terminal"/>
    <property type="match status" value="1"/>
</dbReference>
<protein>
    <recommendedName>
        <fullName evidence="5">Spindle pole body component</fullName>
    </recommendedName>
</protein>
<evidence type="ECO:0000256" key="1">
    <source>
        <dbReference type="ARBA" id="ARBA00010337"/>
    </source>
</evidence>
<evidence type="ECO:0000256" key="4">
    <source>
        <dbReference type="ARBA" id="ARBA00023212"/>
    </source>
</evidence>